<reference evidence="1" key="1">
    <citation type="submission" date="2022-01" db="EMBL/GenBank/DDBJ databases">
        <authorList>
            <person name="King R."/>
        </authorList>
    </citation>
    <scope>NUCLEOTIDE SEQUENCE</scope>
</reference>
<name>A0A9P0HBP9_NEZVI</name>
<evidence type="ECO:0000313" key="1">
    <source>
        <dbReference type="EMBL" id="CAH1398841.1"/>
    </source>
</evidence>
<protein>
    <submittedName>
        <fullName evidence="1">Uncharacterized protein</fullName>
    </submittedName>
</protein>
<gene>
    <name evidence="1" type="ORF">NEZAVI_LOCUS8414</name>
</gene>
<dbReference type="AlphaFoldDB" id="A0A9P0HBP9"/>
<keyword evidence="2" id="KW-1185">Reference proteome</keyword>
<dbReference type="Proteomes" id="UP001152798">
    <property type="component" value="Chromosome 4"/>
</dbReference>
<proteinExistence type="predicted"/>
<sequence length="43" mass="5168">MISRHSISSLLKRLELVRHYEGYQNCSKTDHVSIRSWTTHWNP</sequence>
<accession>A0A9P0HBP9</accession>
<dbReference type="EMBL" id="OV725080">
    <property type="protein sequence ID" value="CAH1398841.1"/>
    <property type="molecule type" value="Genomic_DNA"/>
</dbReference>
<evidence type="ECO:0000313" key="2">
    <source>
        <dbReference type="Proteomes" id="UP001152798"/>
    </source>
</evidence>
<organism evidence="1 2">
    <name type="scientific">Nezara viridula</name>
    <name type="common">Southern green stink bug</name>
    <name type="synonym">Cimex viridulus</name>
    <dbReference type="NCBI Taxonomy" id="85310"/>
    <lineage>
        <taxon>Eukaryota</taxon>
        <taxon>Metazoa</taxon>
        <taxon>Ecdysozoa</taxon>
        <taxon>Arthropoda</taxon>
        <taxon>Hexapoda</taxon>
        <taxon>Insecta</taxon>
        <taxon>Pterygota</taxon>
        <taxon>Neoptera</taxon>
        <taxon>Paraneoptera</taxon>
        <taxon>Hemiptera</taxon>
        <taxon>Heteroptera</taxon>
        <taxon>Panheteroptera</taxon>
        <taxon>Pentatomomorpha</taxon>
        <taxon>Pentatomoidea</taxon>
        <taxon>Pentatomidae</taxon>
        <taxon>Pentatominae</taxon>
        <taxon>Nezara</taxon>
    </lineage>
</organism>